<organism evidence="1">
    <name type="scientific">viral metagenome</name>
    <dbReference type="NCBI Taxonomy" id="1070528"/>
    <lineage>
        <taxon>unclassified sequences</taxon>
        <taxon>metagenomes</taxon>
        <taxon>organismal metagenomes</taxon>
    </lineage>
</organism>
<protein>
    <submittedName>
        <fullName evidence="1">Uncharacterized protein</fullName>
    </submittedName>
</protein>
<evidence type="ECO:0000313" key="1">
    <source>
        <dbReference type="EMBL" id="QJA69676.1"/>
    </source>
</evidence>
<name>A0A6M3JIN4_9ZZZZ</name>
<proteinExistence type="predicted"/>
<dbReference type="AlphaFoldDB" id="A0A6M3JIN4"/>
<reference evidence="1" key="1">
    <citation type="submission" date="2020-03" db="EMBL/GenBank/DDBJ databases">
        <title>The deep terrestrial virosphere.</title>
        <authorList>
            <person name="Holmfeldt K."/>
            <person name="Nilsson E."/>
            <person name="Simone D."/>
            <person name="Lopez-Fernandez M."/>
            <person name="Wu X."/>
            <person name="de Brujin I."/>
            <person name="Lundin D."/>
            <person name="Andersson A."/>
            <person name="Bertilsson S."/>
            <person name="Dopson M."/>
        </authorList>
    </citation>
    <scope>NUCLEOTIDE SEQUENCE</scope>
    <source>
        <strain evidence="1">MM415A04379</strain>
    </source>
</reference>
<gene>
    <name evidence="1" type="ORF">MM415A04379_0002</name>
</gene>
<dbReference type="EMBL" id="MT141727">
    <property type="protein sequence ID" value="QJA69676.1"/>
    <property type="molecule type" value="Genomic_DNA"/>
</dbReference>
<accession>A0A6M3JIN4</accession>
<sequence length="65" mass="7786">MATKYSAEDKYINCTTTAMPCKYRKKMPWKKTTYICTFVPKNRRDVLPCLDRFINPERYKDDPIS</sequence>